<name>R3TW09_9ENTE</name>
<dbReference type="Proteomes" id="UP000013840">
    <property type="component" value="Unassembled WGS sequence"/>
</dbReference>
<protein>
    <submittedName>
        <fullName evidence="1">Uncharacterized protein</fullName>
    </submittedName>
</protein>
<dbReference type="RefSeq" id="WP_010771718.1">
    <property type="nucleotide sequence ID" value="NZ_KB946333.1"/>
</dbReference>
<keyword evidence="2" id="KW-1185">Reference proteome</keyword>
<dbReference type="PATRIC" id="fig|1158612.3.peg.1578"/>
<evidence type="ECO:0000313" key="2">
    <source>
        <dbReference type="Proteomes" id="UP000013840"/>
    </source>
</evidence>
<accession>R3TW09</accession>
<dbReference type="AlphaFoldDB" id="R3TW09"/>
<sequence>MTEKTELLKRWAITTAETYPELWSEDDEKLYQSILSSSDHQPTFAVGEYYYSYYVSESFFKVTGFRENFAEIKEYNKTLEKVSETEFKLGSPFGNEAAPATAEQIATFKRAEYFASKGRKLDEFRVGDMCAFENQAALVTEVGEDTIYFYLADYGSDYVDIDNELTLKLIQTAEELQEVGDGEDREN</sequence>
<dbReference type="STRING" id="317735.RU98_GL002186"/>
<dbReference type="EMBL" id="AJAU01000017">
    <property type="protein sequence ID" value="EOL45794.1"/>
    <property type="molecule type" value="Genomic_DNA"/>
</dbReference>
<evidence type="ECO:0000313" key="1">
    <source>
        <dbReference type="EMBL" id="EOL45794.1"/>
    </source>
</evidence>
<dbReference type="OrthoDB" id="2942324at2"/>
<organism evidence="1 2">
    <name type="scientific">Enterococcus caccae ATCC BAA-1240</name>
    <dbReference type="NCBI Taxonomy" id="1158612"/>
    <lineage>
        <taxon>Bacteria</taxon>
        <taxon>Bacillati</taxon>
        <taxon>Bacillota</taxon>
        <taxon>Bacilli</taxon>
        <taxon>Lactobacillales</taxon>
        <taxon>Enterococcaceae</taxon>
        <taxon>Enterococcus</taxon>
    </lineage>
</organism>
<proteinExistence type="predicted"/>
<reference evidence="1 2" key="1">
    <citation type="submission" date="2013-02" db="EMBL/GenBank/DDBJ databases">
        <title>The Genome Sequence of Enterococcus caccae BAA-1240.</title>
        <authorList>
            <consortium name="The Broad Institute Genome Sequencing Platform"/>
            <consortium name="The Broad Institute Genome Sequencing Center for Infectious Disease"/>
            <person name="Earl A.M."/>
            <person name="Gilmore M.S."/>
            <person name="Lebreton F."/>
            <person name="Walker B."/>
            <person name="Young S.K."/>
            <person name="Zeng Q."/>
            <person name="Gargeya S."/>
            <person name="Fitzgerald M."/>
            <person name="Haas B."/>
            <person name="Abouelleil A."/>
            <person name="Alvarado L."/>
            <person name="Arachchi H.M."/>
            <person name="Berlin A.M."/>
            <person name="Chapman S.B."/>
            <person name="Dewar J."/>
            <person name="Goldberg J."/>
            <person name="Griggs A."/>
            <person name="Gujja S."/>
            <person name="Hansen M."/>
            <person name="Howarth C."/>
            <person name="Imamovic A."/>
            <person name="Larimer J."/>
            <person name="McCowan C."/>
            <person name="Murphy C."/>
            <person name="Neiman D."/>
            <person name="Pearson M."/>
            <person name="Priest M."/>
            <person name="Roberts A."/>
            <person name="Saif S."/>
            <person name="Shea T."/>
            <person name="Sisk P."/>
            <person name="Sykes S."/>
            <person name="Wortman J."/>
            <person name="Nusbaum C."/>
            <person name="Birren B."/>
        </authorList>
    </citation>
    <scope>NUCLEOTIDE SEQUENCE [LARGE SCALE GENOMIC DNA]</scope>
    <source>
        <strain evidence="1 2">ATCC BAA-1240</strain>
    </source>
</reference>
<gene>
    <name evidence="1" type="ORF">UC7_01591</name>
</gene>
<comment type="caution">
    <text evidence="1">The sequence shown here is derived from an EMBL/GenBank/DDBJ whole genome shotgun (WGS) entry which is preliminary data.</text>
</comment>